<sequence length="371" mass="42473">MKKKVGLLTINDYGNYGNRLQNFALQEVIKGLGFEVETVVNNSNTLPSDGSIIKKLKGKNIKDIFNKVNERAIHKRYSNNTHNRIKAFKSFTKLHIKETDFVINKNHIPEDLNSKFDYFITGSDQVWNPIIDHRSSIDFLTFAEFHKRISYAPSFGVSNVPSEREEEYKTWLNGVNHISVREDAGASIIKQLTGKEASVLIDPTLLLDESSWDMLINSSNIDQQGKKGTLVTYFLGDIPKEYSLMINDIALKYNLDVINLGNIKDADTYTKDPAQFLRLIEQSELVCTDSFHGSVFSIVLEKPFIVFDRNGSLPSMNSRIETLLNTFKLEDRYYKAIQPNNVFNLDFKESKKILQIEREKALNFLKKALNV</sequence>
<name>A0A285NA21_9BACI</name>
<keyword evidence="3" id="KW-1185">Reference proteome</keyword>
<keyword evidence="2" id="KW-0808">Transferase</keyword>
<reference evidence="3" key="1">
    <citation type="submission" date="2017-09" db="EMBL/GenBank/DDBJ databases">
        <authorList>
            <person name="Varghese N."/>
            <person name="Submissions S."/>
        </authorList>
    </citation>
    <scope>NUCLEOTIDE SEQUENCE [LARGE SCALE GENOMIC DNA]</scope>
    <source>
        <strain evidence="3">CGMCC 1.8913</strain>
    </source>
</reference>
<dbReference type="RefSeq" id="WP_097039365.1">
    <property type="nucleotide sequence ID" value="NZ_OBEK01000001.1"/>
</dbReference>
<evidence type="ECO:0000313" key="3">
    <source>
        <dbReference type="Proteomes" id="UP000219356"/>
    </source>
</evidence>
<dbReference type="EMBL" id="OBEK01000001">
    <property type="protein sequence ID" value="SNZ04786.1"/>
    <property type="molecule type" value="Genomic_DNA"/>
</dbReference>
<evidence type="ECO:0000259" key="1">
    <source>
        <dbReference type="Pfam" id="PF04230"/>
    </source>
</evidence>
<dbReference type="OrthoDB" id="9799278at2"/>
<dbReference type="AlphaFoldDB" id="A0A285NA21"/>
<evidence type="ECO:0000313" key="2">
    <source>
        <dbReference type="EMBL" id="SNZ04786.1"/>
    </source>
</evidence>
<dbReference type="Pfam" id="PF04230">
    <property type="entry name" value="PS_pyruv_trans"/>
    <property type="match status" value="1"/>
</dbReference>
<dbReference type="InterPro" id="IPR007345">
    <property type="entry name" value="Polysacch_pyruvyl_Trfase"/>
</dbReference>
<gene>
    <name evidence="2" type="ORF">SAMN05421503_0763</name>
</gene>
<proteinExistence type="predicted"/>
<feature type="domain" description="Polysaccharide pyruvyl transferase" evidence="1">
    <location>
        <begin position="15"/>
        <end position="309"/>
    </location>
</feature>
<organism evidence="2 3">
    <name type="scientific">Terribacillus aidingensis</name>
    <dbReference type="NCBI Taxonomy" id="586416"/>
    <lineage>
        <taxon>Bacteria</taxon>
        <taxon>Bacillati</taxon>
        <taxon>Bacillota</taxon>
        <taxon>Bacilli</taxon>
        <taxon>Bacillales</taxon>
        <taxon>Bacillaceae</taxon>
        <taxon>Terribacillus</taxon>
    </lineage>
</organism>
<dbReference type="Proteomes" id="UP000219356">
    <property type="component" value="Unassembled WGS sequence"/>
</dbReference>
<accession>A0A285NA21</accession>
<protein>
    <submittedName>
        <fullName evidence="2">Polysaccharide pyruvyl transferase</fullName>
    </submittedName>
</protein>
<dbReference type="GO" id="GO:0016740">
    <property type="term" value="F:transferase activity"/>
    <property type="evidence" value="ECO:0007669"/>
    <property type="project" value="UniProtKB-KW"/>
</dbReference>